<evidence type="ECO:0000313" key="2">
    <source>
        <dbReference type="Proteomes" id="UP000481087"/>
    </source>
</evidence>
<protein>
    <submittedName>
        <fullName evidence="1">Uncharacterized protein</fullName>
    </submittedName>
</protein>
<evidence type="ECO:0000313" key="1">
    <source>
        <dbReference type="EMBL" id="MZQ84062.1"/>
    </source>
</evidence>
<proteinExistence type="predicted"/>
<dbReference type="Proteomes" id="UP000481087">
    <property type="component" value="Unassembled WGS sequence"/>
</dbReference>
<keyword evidence="2" id="KW-1185">Reference proteome</keyword>
<comment type="caution">
    <text evidence="1">The sequence shown here is derived from an EMBL/GenBank/DDBJ whole genome shotgun (WGS) entry which is preliminary data.</text>
</comment>
<organism evidence="1 2">
    <name type="scientific">Paenibacillus silvestris</name>
    <dbReference type="NCBI Taxonomy" id="2606219"/>
    <lineage>
        <taxon>Bacteria</taxon>
        <taxon>Bacillati</taxon>
        <taxon>Bacillota</taxon>
        <taxon>Bacilli</taxon>
        <taxon>Bacillales</taxon>
        <taxon>Paenibacillaceae</taxon>
        <taxon>Paenibacillus</taxon>
    </lineage>
</organism>
<dbReference type="EMBL" id="WTUZ01000020">
    <property type="protein sequence ID" value="MZQ84062.1"/>
    <property type="molecule type" value="Genomic_DNA"/>
</dbReference>
<sequence>MEEWKNGRMDGWMRAYVDERMMSGCVEGRKNGWMTDGCVRTCVDERMMGGCVAE</sequence>
<reference evidence="1 2" key="1">
    <citation type="submission" date="2019-12" db="EMBL/GenBank/DDBJ databases">
        <title>Paenibacillus sp. nov. sp. isolated from soil.</title>
        <authorList>
            <person name="Kim J."/>
            <person name="Jeong S.E."/>
            <person name="Jung H.S."/>
            <person name="Jeon C.O."/>
        </authorList>
    </citation>
    <scope>NUCLEOTIDE SEQUENCE [LARGE SCALE GENOMIC DNA]</scope>
    <source>
        <strain evidence="1 2">5J-6</strain>
    </source>
</reference>
<gene>
    <name evidence="1" type="ORF">GQF01_18260</name>
</gene>
<name>A0A6L8V364_9BACL</name>
<dbReference type="AlphaFoldDB" id="A0A6L8V364"/>
<accession>A0A6L8V364</accession>